<feature type="domain" description="CASTOR/POLLUX/SYM8 ion channel conserved" evidence="8">
    <location>
        <begin position="273"/>
        <end position="367"/>
    </location>
</feature>
<dbReference type="EMBL" id="JBHUFU010000014">
    <property type="protein sequence ID" value="MFD1832281.1"/>
    <property type="molecule type" value="Genomic_DNA"/>
</dbReference>
<keyword evidence="2" id="KW-0813">Transport</keyword>
<gene>
    <name evidence="9" type="ORF">ACFSJS_21910</name>
</gene>
<keyword evidence="10" id="KW-1185">Reference proteome</keyword>
<keyword evidence="5" id="KW-0406">Ion transport</keyword>
<keyword evidence="3 7" id="KW-0812">Transmembrane</keyword>
<dbReference type="InterPro" id="IPR010420">
    <property type="entry name" value="CASTOR/POLLUX/SYM8_dom"/>
</dbReference>
<evidence type="ECO:0000256" key="7">
    <source>
        <dbReference type="SAM" id="Phobius"/>
    </source>
</evidence>
<evidence type="ECO:0000256" key="4">
    <source>
        <dbReference type="ARBA" id="ARBA00022989"/>
    </source>
</evidence>
<protein>
    <submittedName>
        <fullName evidence="9">NAD-binding lipoprotein</fullName>
    </submittedName>
</protein>
<proteinExistence type="predicted"/>
<evidence type="ECO:0000256" key="1">
    <source>
        <dbReference type="ARBA" id="ARBA00004127"/>
    </source>
</evidence>
<evidence type="ECO:0000259" key="8">
    <source>
        <dbReference type="Pfam" id="PF06241"/>
    </source>
</evidence>
<accession>A0ABW4PS89</accession>
<comment type="caution">
    <text evidence="9">The sequence shown here is derived from an EMBL/GenBank/DDBJ whole genome shotgun (WGS) entry which is preliminary data.</text>
</comment>
<reference evidence="10" key="1">
    <citation type="journal article" date="2019" name="Int. J. Syst. Evol. Microbiol.">
        <title>The Global Catalogue of Microorganisms (GCM) 10K type strain sequencing project: providing services to taxonomists for standard genome sequencing and annotation.</title>
        <authorList>
            <consortium name="The Broad Institute Genomics Platform"/>
            <consortium name="The Broad Institute Genome Sequencing Center for Infectious Disease"/>
            <person name="Wu L."/>
            <person name="Ma J."/>
        </authorList>
    </citation>
    <scope>NUCLEOTIDE SEQUENCE [LARGE SCALE GENOMIC DNA]</scope>
    <source>
        <strain evidence="10">CGMCC 4.7455</strain>
    </source>
</reference>
<keyword evidence="4 7" id="KW-1133">Transmembrane helix</keyword>
<dbReference type="Pfam" id="PF06241">
    <property type="entry name" value="Castor_Poll_mid"/>
    <property type="match status" value="1"/>
</dbReference>
<sequence length="636" mass="67024">MEHRRAPLAHRVRYWFDTTLARGVTALIGWLAAACLAVVVPVSAALVWTDGGAPASLLGKLGAVWRHTGETLRLGGTVGPPLRVLLSVLLALVALFYVSTLVGLVTAALQQRLAALRLGRSTVLESGHAVVLGWSEQVYTVVSELVAANANQRRAAVAVLADRDKTQMEEALRTHVGATGRTRLVCRSGPTTDPVVLARMSPGTATAILVLPREEPSGDAEVVKTLLALEAAGAAGGGGPSGACVVAAVRDARHRLAASLAAGPRGRVLETDDITARLVVQSARQPGLWLVHRELLDFAGDEFYTVAEPALTGRTFGDAVRAYRTSCAVGLLRDGGALVLNPPAHTVVTARDRLLVIAHDDDTAVPDDRPPPADEALILPGPPSADRPERILLLGWNRRAALMADLLGRYVPPGSVLDVVADGGGATADAVRRAATAAGPGLSVTFRPGDTTCPATVRGLDAPSYDSVIVLASGADPDQGYGGPDDRTLTTLLLLREAERASGRELSVVTEMTDDRNRVLAPVRAGADCIVSGKLIGLLMAQISQNPHLADVFRELFSPEGQEVHLRPAGAYVRPGSETAFATAVESALRRGECAIGYREHTRSAVGPDYGIRINPDKTRVRRWSADDRIIVIAQS</sequence>
<evidence type="ECO:0000256" key="5">
    <source>
        <dbReference type="ARBA" id="ARBA00023065"/>
    </source>
</evidence>
<comment type="subcellular location">
    <subcellularLocation>
        <location evidence="1">Endomembrane system</location>
        <topology evidence="1">Multi-pass membrane protein</topology>
    </subcellularLocation>
</comment>
<evidence type="ECO:0000256" key="3">
    <source>
        <dbReference type="ARBA" id="ARBA00022692"/>
    </source>
</evidence>
<dbReference type="PROSITE" id="PS51257">
    <property type="entry name" value="PROKAR_LIPOPROTEIN"/>
    <property type="match status" value="1"/>
</dbReference>
<keyword evidence="6 7" id="KW-0472">Membrane</keyword>
<dbReference type="RefSeq" id="WP_380903044.1">
    <property type="nucleotide sequence ID" value="NZ_JBHUFU010000014.1"/>
</dbReference>
<keyword evidence="9" id="KW-0449">Lipoprotein</keyword>
<feature type="transmembrane region" description="Helical" evidence="7">
    <location>
        <begin position="20"/>
        <end position="48"/>
    </location>
</feature>
<dbReference type="Gene3D" id="3.40.50.720">
    <property type="entry name" value="NAD(P)-binding Rossmann-like Domain"/>
    <property type="match status" value="2"/>
</dbReference>
<dbReference type="PANTHER" id="PTHR31563">
    <property type="entry name" value="ION CHANNEL POLLUX-RELATED"/>
    <property type="match status" value="1"/>
</dbReference>
<dbReference type="InterPro" id="IPR036721">
    <property type="entry name" value="RCK_C_sf"/>
</dbReference>
<evidence type="ECO:0000256" key="2">
    <source>
        <dbReference type="ARBA" id="ARBA00022448"/>
    </source>
</evidence>
<evidence type="ECO:0000256" key="6">
    <source>
        <dbReference type="ARBA" id="ARBA00023136"/>
    </source>
</evidence>
<name>A0ABW4PS89_9ACTN</name>
<evidence type="ECO:0000313" key="9">
    <source>
        <dbReference type="EMBL" id="MFD1832281.1"/>
    </source>
</evidence>
<dbReference type="PANTHER" id="PTHR31563:SF10">
    <property type="entry name" value="ION CHANNEL POLLUX-RELATED"/>
    <property type="match status" value="1"/>
</dbReference>
<evidence type="ECO:0000313" key="10">
    <source>
        <dbReference type="Proteomes" id="UP001597365"/>
    </source>
</evidence>
<dbReference type="Proteomes" id="UP001597365">
    <property type="component" value="Unassembled WGS sequence"/>
</dbReference>
<dbReference type="SUPFAM" id="SSF116726">
    <property type="entry name" value="TrkA C-terminal domain-like"/>
    <property type="match status" value="1"/>
</dbReference>
<feature type="transmembrane region" description="Helical" evidence="7">
    <location>
        <begin position="84"/>
        <end position="109"/>
    </location>
</feature>
<dbReference type="InterPro" id="IPR044849">
    <property type="entry name" value="CASTOR/POLLUX/SYM8-like"/>
</dbReference>
<organism evidence="9 10">
    <name type="scientific">Streptomyces desertarenae</name>
    <dbReference type="NCBI Taxonomy" id="2666184"/>
    <lineage>
        <taxon>Bacteria</taxon>
        <taxon>Bacillati</taxon>
        <taxon>Actinomycetota</taxon>
        <taxon>Actinomycetes</taxon>
        <taxon>Kitasatosporales</taxon>
        <taxon>Streptomycetaceae</taxon>
        <taxon>Streptomyces</taxon>
    </lineage>
</organism>